<dbReference type="AlphaFoldDB" id="A0A512AHR3"/>
<comment type="caution">
    <text evidence="2">The sequence shown here is derived from an EMBL/GenBank/DDBJ whole genome shotgun (WGS) entry which is preliminary data.</text>
</comment>
<name>A0A512AHR3_9SPHN</name>
<proteinExistence type="predicted"/>
<gene>
    <name evidence="2" type="ORF">NSE01_10930</name>
</gene>
<sequence length="153" mass="16688">MADPADIRGWQRLAGDVTTSGRIEEGDVARLAALGVKQVVNLALDSHPDALADEGAKLAAAGIGYTHIPVPFDAPDEGHFAAFRAALGEAARPVHVHCIMNWRVSAFFYRLNRDVLGMPEEDARALMVQQWEPDRSDKPECAVWAEFIAPRAD</sequence>
<dbReference type="GO" id="GO:0016787">
    <property type="term" value="F:hydrolase activity"/>
    <property type="evidence" value="ECO:0007669"/>
    <property type="project" value="InterPro"/>
</dbReference>
<dbReference type="InterPro" id="IPR029021">
    <property type="entry name" value="Prot-tyrosine_phosphatase-like"/>
</dbReference>
<dbReference type="EMBL" id="BJYR01000007">
    <property type="protein sequence ID" value="GEN99260.1"/>
    <property type="molecule type" value="Genomic_DNA"/>
</dbReference>
<dbReference type="Proteomes" id="UP000321464">
    <property type="component" value="Unassembled WGS sequence"/>
</dbReference>
<organism evidence="2 3">
    <name type="scientific">Novosphingobium sediminis</name>
    <dbReference type="NCBI Taxonomy" id="707214"/>
    <lineage>
        <taxon>Bacteria</taxon>
        <taxon>Pseudomonadati</taxon>
        <taxon>Pseudomonadota</taxon>
        <taxon>Alphaproteobacteria</taxon>
        <taxon>Sphingomonadales</taxon>
        <taxon>Sphingomonadaceae</taxon>
        <taxon>Novosphingobium</taxon>
    </lineage>
</organism>
<dbReference type="RefSeq" id="WP_147158611.1">
    <property type="nucleotide sequence ID" value="NZ_BJYR01000007.1"/>
</dbReference>
<dbReference type="CDD" id="cd14503">
    <property type="entry name" value="PTP-bact"/>
    <property type="match status" value="1"/>
</dbReference>
<dbReference type="InterPro" id="IPR005939">
    <property type="entry name" value="BLH_phosphatase-like"/>
</dbReference>
<dbReference type="Pfam" id="PF04273">
    <property type="entry name" value="BLH_phosphatase"/>
    <property type="match status" value="1"/>
</dbReference>
<keyword evidence="3" id="KW-1185">Reference proteome</keyword>
<dbReference type="OrthoDB" id="7391097at2"/>
<protein>
    <recommendedName>
        <fullName evidence="1">Beta-lactamase hydrolase-like protein phosphatase-like domain-containing protein</fullName>
    </recommendedName>
</protein>
<dbReference type="SUPFAM" id="SSF52799">
    <property type="entry name" value="(Phosphotyrosine protein) phosphatases II"/>
    <property type="match status" value="1"/>
</dbReference>
<evidence type="ECO:0000259" key="1">
    <source>
        <dbReference type="Pfam" id="PF04273"/>
    </source>
</evidence>
<evidence type="ECO:0000313" key="2">
    <source>
        <dbReference type="EMBL" id="GEN99260.1"/>
    </source>
</evidence>
<reference evidence="2 3" key="1">
    <citation type="submission" date="2019-07" db="EMBL/GenBank/DDBJ databases">
        <title>Whole genome shotgun sequence of Novosphingobium sediminis NBRC 106119.</title>
        <authorList>
            <person name="Hosoyama A."/>
            <person name="Uohara A."/>
            <person name="Ohji S."/>
            <person name="Ichikawa N."/>
        </authorList>
    </citation>
    <scope>NUCLEOTIDE SEQUENCE [LARGE SCALE GENOMIC DNA]</scope>
    <source>
        <strain evidence="2 3">NBRC 106119</strain>
    </source>
</reference>
<evidence type="ECO:0000313" key="3">
    <source>
        <dbReference type="Proteomes" id="UP000321464"/>
    </source>
</evidence>
<feature type="domain" description="Beta-lactamase hydrolase-like protein phosphatase-like" evidence="1">
    <location>
        <begin position="13"/>
        <end position="104"/>
    </location>
</feature>
<accession>A0A512AHR3</accession>
<dbReference type="Gene3D" id="3.90.190.10">
    <property type="entry name" value="Protein tyrosine phosphatase superfamily"/>
    <property type="match status" value="1"/>
</dbReference>